<comment type="caution">
    <text evidence="1">The sequence shown here is derived from an EMBL/GenBank/DDBJ whole genome shotgun (WGS) entry which is preliminary data.</text>
</comment>
<organism evidence="1 2">
    <name type="scientific">Caballeronia novacaledonica</name>
    <dbReference type="NCBI Taxonomy" id="1544861"/>
    <lineage>
        <taxon>Bacteria</taxon>
        <taxon>Pseudomonadati</taxon>
        <taxon>Pseudomonadota</taxon>
        <taxon>Betaproteobacteria</taxon>
        <taxon>Burkholderiales</taxon>
        <taxon>Burkholderiaceae</taxon>
        <taxon>Caballeronia</taxon>
    </lineage>
</organism>
<keyword evidence="2" id="KW-1185">Reference proteome</keyword>
<name>A0ACB5R5X6_9BURK</name>
<accession>A0ACB5R5X6</accession>
<protein>
    <submittedName>
        <fullName evidence="1">Uncharacterized protein</fullName>
    </submittedName>
</protein>
<evidence type="ECO:0000313" key="1">
    <source>
        <dbReference type="EMBL" id="GJH22806.1"/>
    </source>
</evidence>
<reference evidence="1" key="1">
    <citation type="submission" date="2021-09" db="EMBL/GenBank/DDBJ databases">
        <title>Isolation and characterization of 3-chlorobenzoate degrading bacteria from soils in Shizuoka.</title>
        <authorList>
            <person name="Ifat A."/>
            <person name="Ogawa N."/>
            <person name="Kimbara K."/>
            <person name="Moriuchi R."/>
            <person name="Dohra H."/>
            <person name="Shintani M."/>
        </authorList>
    </citation>
    <scope>NUCLEOTIDE SEQUENCE</scope>
    <source>
        <strain evidence="1">19CS2-2</strain>
    </source>
</reference>
<dbReference type="Proteomes" id="UP001055013">
    <property type="component" value="Unassembled WGS sequence"/>
</dbReference>
<evidence type="ECO:0000313" key="2">
    <source>
        <dbReference type="Proteomes" id="UP001055013"/>
    </source>
</evidence>
<sequence>MSAVVLAGLVMSWSLPVLHPAQWHLDAREPFASGVIDATVLVSLMWRRPVAFHLARSTPCEKFACGHLAGD</sequence>
<gene>
    <name evidence="1" type="ORF">CBA19CS22_39710</name>
</gene>
<proteinExistence type="predicted"/>
<dbReference type="EMBL" id="BPUR01000054">
    <property type="protein sequence ID" value="GJH22806.1"/>
    <property type="molecule type" value="Genomic_DNA"/>
</dbReference>